<dbReference type="AlphaFoldDB" id="D1CFT3"/>
<dbReference type="GO" id="GO:0015074">
    <property type="term" value="P:DNA integration"/>
    <property type="evidence" value="ECO:0007669"/>
    <property type="project" value="UniProtKB-KW"/>
</dbReference>
<evidence type="ECO:0000313" key="8">
    <source>
        <dbReference type="EMBL" id="ACZ41789.1"/>
    </source>
</evidence>
<dbReference type="SUPFAM" id="SSF56349">
    <property type="entry name" value="DNA breaking-rejoining enzymes"/>
    <property type="match status" value="1"/>
</dbReference>
<evidence type="ECO:0000256" key="5">
    <source>
        <dbReference type="PROSITE-ProRule" id="PRU01248"/>
    </source>
</evidence>
<dbReference type="Gene3D" id="1.10.443.10">
    <property type="entry name" value="Intergrase catalytic core"/>
    <property type="match status" value="1"/>
</dbReference>
<evidence type="ECO:0000259" key="6">
    <source>
        <dbReference type="PROSITE" id="PS51898"/>
    </source>
</evidence>
<comment type="similarity">
    <text evidence="1">Belongs to the 'phage' integrase family.</text>
</comment>
<dbReference type="InterPro" id="IPR004107">
    <property type="entry name" value="Integrase_SAM-like_N"/>
</dbReference>
<dbReference type="InterPro" id="IPR050090">
    <property type="entry name" value="Tyrosine_recombinase_XerCD"/>
</dbReference>
<reference evidence="9" key="1">
    <citation type="journal article" date="2010" name="Stand. Genomic Sci.">
        <title>Complete genome sequence of 'Thermobaculum terrenum' type strain (YNP1).</title>
        <authorList>
            <person name="Kiss H."/>
            <person name="Cleland D."/>
            <person name="Lapidus A."/>
            <person name="Lucas S."/>
            <person name="Glavina Del Rio T."/>
            <person name="Nolan M."/>
            <person name="Tice H."/>
            <person name="Han C."/>
            <person name="Goodwin L."/>
            <person name="Pitluck S."/>
            <person name="Liolios K."/>
            <person name="Ivanova N."/>
            <person name="Mavromatis K."/>
            <person name="Ovchinnikova G."/>
            <person name="Pati A."/>
            <person name="Chen A."/>
            <person name="Palaniappan K."/>
            <person name="Land M."/>
            <person name="Hauser L."/>
            <person name="Chang Y."/>
            <person name="Jeffries C."/>
            <person name="Lu M."/>
            <person name="Brettin T."/>
            <person name="Detter J."/>
            <person name="Goker M."/>
            <person name="Tindall B."/>
            <person name="Beck B."/>
            <person name="McDermott T."/>
            <person name="Woyke T."/>
            <person name="Bristow J."/>
            <person name="Eisen J."/>
            <person name="Markowitz V."/>
            <person name="Hugenholtz P."/>
            <person name="Kyrpides N."/>
            <person name="Klenk H."/>
            <person name="Cheng J."/>
        </authorList>
    </citation>
    <scope>NUCLEOTIDE SEQUENCE [LARGE SCALE GENOMIC DNA]</scope>
    <source>
        <strain evidence="9">ATCC BAA-798 / YNP1</strain>
    </source>
</reference>
<evidence type="ECO:0000256" key="4">
    <source>
        <dbReference type="ARBA" id="ARBA00023172"/>
    </source>
</evidence>
<evidence type="ECO:0000259" key="7">
    <source>
        <dbReference type="PROSITE" id="PS51900"/>
    </source>
</evidence>
<protein>
    <submittedName>
        <fullName evidence="8">Integrase family protein</fullName>
    </submittedName>
</protein>
<dbReference type="GO" id="GO:0006310">
    <property type="term" value="P:DNA recombination"/>
    <property type="evidence" value="ECO:0007669"/>
    <property type="project" value="UniProtKB-KW"/>
</dbReference>
<dbReference type="KEGG" id="ttr:Tter_0872"/>
<dbReference type="PANTHER" id="PTHR30349">
    <property type="entry name" value="PHAGE INTEGRASE-RELATED"/>
    <property type="match status" value="1"/>
</dbReference>
<dbReference type="InterPro" id="IPR010998">
    <property type="entry name" value="Integrase_recombinase_N"/>
</dbReference>
<dbReference type="Proteomes" id="UP000000323">
    <property type="component" value="Chromosome 1"/>
</dbReference>
<organism evidence="8 9">
    <name type="scientific">Thermobaculum terrenum (strain ATCC BAA-798 / CCMEE 7001 / YNP1)</name>
    <dbReference type="NCBI Taxonomy" id="525904"/>
    <lineage>
        <taxon>Bacteria</taxon>
        <taxon>Bacillati</taxon>
        <taxon>Chloroflexota</taxon>
        <taxon>Chloroflexia</taxon>
        <taxon>Candidatus Thermobaculales</taxon>
        <taxon>Candidatus Thermobaculaceae</taxon>
        <taxon>Thermobaculum</taxon>
    </lineage>
</organism>
<feature type="domain" description="Tyr recombinase" evidence="6">
    <location>
        <begin position="120"/>
        <end position="307"/>
    </location>
</feature>
<keyword evidence="4" id="KW-0233">DNA recombination</keyword>
<keyword evidence="2" id="KW-0229">DNA integration</keyword>
<sequence length="316" mass="36227">MFDMAQEEKDLRNSVQDFLDYCLVEEGLSPASVRTYQQVLYALVDWLELRLQSKAHVSNLDKQSVKAWQRYLVVEKQLDDDTYVKYISALRSFVNYLHDEDLTSLTRDDIKLPKSHMDVSSIKALSVDDVRALLMAPDPSTPWGKRDRALLALLYCTGMRIAELCSLNRDQLPLEHLCEDEILEVSIIGKGRKPRVVFVDAVAQRLLKEYLQLRTDENPALFVSFKGPTAEDRLTPRAIQMSIKKYAKKAGLKTIPTPHTMRHTFAVHKLQGGADTRIVQAFLGHSSLATTQRYTRVTDRYLRESYERTHIPADLD</sequence>
<dbReference type="InterPro" id="IPR013762">
    <property type="entry name" value="Integrase-like_cat_sf"/>
</dbReference>
<dbReference type="PANTHER" id="PTHR30349:SF41">
    <property type="entry name" value="INTEGRASE_RECOMBINASE PROTEIN MJ0367-RELATED"/>
    <property type="match status" value="1"/>
</dbReference>
<evidence type="ECO:0000313" key="9">
    <source>
        <dbReference type="Proteomes" id="UP000000323"/>
    </source>
</evidence>
<accession>D1CFT3</accession>
<dbReference type="Gene3D" id="1.10.150.130">
    <property type="match status" value="1"/>
</dbReference>
<feature type="domain" description="Core-binding (CB)" evidence="7">
    <location>
        <begin position="9"/>
        <end position="98"/>
    </location>
</feature>
<dbReference type="eggNOG" id="COG4974">
    <property type="taxonomic scope" value="Bacteria"/>
</dbReference>
<dbReference type="Pfam" id="PF00589">
    <property type="entry name" value="Phage_integrase"/>
    <property type="match status" value="1"/>
</dbReference>
<gene>
    <name evidence="8" type="ordered locus">Tter_0872</name>
</gene>
<keyword evidence="3 5" id="KW-0238">DNA-binding</keyword>
<keyword evidence="9" id="KW-1185">Reference proteome</keyword>
<dbReference type="PROSITE" id="PS51898">
    <property type="entry name" value="TYR_RECOMBINASE"/>
    <property type="match status" value="1"/>
</dbReference>
<evidence type="ECO:0000256" key="2">
    <source>
        <dbReference type="ARBA" id="ARBA00022908"/>
    </source>
</evidence>
<dbReference type="OrthoDB" id="9801717at2"/>
<evidence type="ECO:0000256" key="3">
    <source>
        <dbReference type="ARBA" id="ARBA00023125"/>
    </source>
</evidence>
<dbReference type="SUPFAM" id="SSF47823">
    <property type="entry name" value="lambda integrase-like, N-terminal domain"/>
    <property type="match status" value="1"/>
</dbReference>
<proteinExistence type="inferred from homology"/>
<dbReference type="STRING" id="525904.Tter_0872"/>
<dbReference type="EMBL" id="CP001825">
    <property type="protein sequence ID" value="ACZ41789.1"/>
    <property type="molecule type" value="Genomic_DNA"/>
</dbReference>
<name>D1CFT3_THET1</name>
<dbReference type="InterPro" id="IPR044068">
    <property type="entry name" value="CB"/>
</dbReference>
<dbReference type="Pfam" id="PF02899">
    <property type="entry name" value="Phage_int_SAM_1"/>
    <property type="match status" value="1"/>
</dbReference>
<dbReference type="PROSITE" id="PS51900">
    <property type="entry name" value="CB"/>
    <property type="match status" value="1"/>
</dbReference>
<evidence type="ECO:0000256" key="1">
    <source>
        <dbReference type="ARBA" id="ARBA00008857"/>
    </source>
</evidence>
<dbReference type="HOGENOM" id="CLU_027562_9_6_0"/>
<dbReference type="GO" id="GO:0003677">
    <property type="term" value="F:DNA binding"/>
    <property type="evidence" value="ECO:0007669"/>
    <property type="project" value="UniProtKB-UniRule"/>
</dbReference>
<dbReference type="InterPro" id="IPR002104">
    <property type="entry name" value="Integrase_catalytic"/>
</dbReference>
<dbReference type="InterPro" id="IPR011010">
    <property type="entry name" value="DNA_brk_join_enz"/>
</dbReference>